<dbReference type="EMBL" id="CAJVCH010504782">
    <property type="protein sequence ID" value="CAG7821250.1"/>
    <property type="molecule type" value="Genomic_DNA"/>
</dbReference>
<sequence length="134" mass="15487">MKVEGKYSLSRSENYDAYLAEIGVSYFYRCLAPSVKPIFTITEEGGVWKFDVKSSIKTTIINFKLGEPFDEETPDGRMCNSTFFQESEDTLRQKQICQGREYETIFKFDDKEMVATLKSGDVTAIRVYERIPED</sequence>
<organism evidence="3 4">
    <name type="scientific">Allacma fusca</name>
    <dbReference type="NCBI Taxonomy" id="39272"/>
    <lineage>
        <taxon>Eukaryota</taxon>
        <taxon>Metazoa</taxon>
        <taxon>Ecdysozoa</taxon>
        <taxon>Arthropoda</taxon>
        <taxon>Hexapoda</taxon>
        <taxon>Collembola</taxon>
        <taxon>Symphypleona</taxon>
        <taxon>Sminthuridae</taxon>
        <taxon>Allacma</taxon>
    </lineage>
</organism>
<gene>
    <name evidence="3" type="ORF">AFUS01_LOCUS31599</name>
</gene>
<name>A0A8J2KTW0_9HEXA</name>
<protein>
    <recommendedName>
        <fullName evidence="2">Cytosolic fatty-acid binding proteins domain-containing protein</fullName>
    </recommendedName>
</protein>
<evidence type="ECO:0000313" key="4">
    <source>
        <dbReference type="Proteomes" id="UP000708208"/>
    </source>
</evidence>
<dbReference type="InterPro" id="IPR000566">
    <property type="entry name" value="Lipocln_cytosolic_FA-bd_dom"/>
</dbReference>
<dbReference type="AlphaFoldDB" id="A0A8J2KTW0"/>
<dbReference type="GO" id="GO:0008289">
    <property type="term" value="F:lipid binding"/>
    <property type="evidence" value="ECO:0007669"/>
    <property type="project" value="UniProtKB-KW"/>
</dbReference>
<evidence type="ECO:0000259" key="2">
    <source>
        <dbReference type="PROSITE" id="PS00214"/>
    </source>
</evidence>
<dbReference type="Proteomes" id="UP000708208">
    <property type="component" value="Unassembled WGS sequence"/>
</dbReference>
<dbReference type="PANTHER" id="PTHR11955">
    <property type="entry name" value="FATTY ACID BINDING PROTEIN"/>
    <property type="match status" value="1"/>
</dbReference>
<reference evidence="3" key="1">
    <citation type="submission" date="2021-06" db="EMBL/GenBank/DDBJ databases">
        <authorList>
            <person name="Hodson N. C."/>
            <person name="Mongue J. A."/>
            <person name="Jaron S. K."/>
        </authorList>
    </citation>
    <scope>NUCLEOTIDE SEQUENCE</scope>
</reference>
<dbReference type="CDD" id="cd00742">
    <property type="entry name" value="FABP"/>
    <property type="match status" value="1"/>
</dbReference>
<dbReference type="Pfam" id="PF00061">
    <property type="entry name" value="Lipocalin"/>
    <property type="match status" value="1"/>
</dbReference>
<evidence type="ECO:0000313" key="3">
    <source>
        <dbReference type="EMBL" id="CAG7821250.1"/>
    </source>
</evidence>
<keyword evidence="1" id="KW-0446">Lipid-binding</keyword>
<dbReference type="PROSITE" id="PS00214">
    <property type="entry name" value="FABP"/>
    <property type="match status" value="1"/>
</dbReference>
<accession>A0A8J2KTW0</accession>
<dbReference type="OrthoDB" id="354351at2759"/>
<dbReference type="InterPro" id="IPR031259">
    <property type="entry name" value="ILBP"/>
</dbReference>
<feature type="domain" description="Cytosolic fatty-acid binding proteins" evidence="2">
    <location>
        <begin position="5"/>
        <end position="22"/>
    </location>
</feature>
<proteinExistence type="predicted"/>
<keyword evidence="4" id="KW-1185">Reference proteome</keyword>
<evidence type="ECO:0000256" key="1">
    <source>
        <dbReference type="ARBA" id="ARBA00023121"/>
    </source>
</evidence>
<comment type="caution">
    <text evidence="3">The sequence shown here is derived from an EMBL/GenBank/DDBJ whole genome shotgun (WGS) entry which is preliminary data.</text>
</comment>
<dbReference type="InterPro" id="IPR000463">
    <property type="entry name" value="Fatty_acid-bd"/>
</dbReference>